<dbReference type="Proteomes" id="UP000249300">
    <property type="component" value="Chromosome 1"/>
</dbReference>
<dbReference type="Pfam" id="PF14899">
    <property type="entry name" value="DUF4492"/>
    <property type="match status" value="1"/>
</dbReference>
<evidence type="ECO:0000313" key="3">
    <source>
        <dbReference type="EMBL" id="SQH72727.1"/>
    </source>
</evidence>
<dbReference type="Proteomes" id="UP000030136">
    <property type="component" value="Unassembled WGS sequence"/>
</dbReference>
<keyword evidence="5" id="KW-1185">Reference proteome</keyword>
<evidence type="ECO:0000313" key="5">
    <source>
        <dbReference type="Proteomes" id="UP000249300"/>
    </source>
</evidence>
<keyword evidence="1" id="KW-0472">Membrane</keyword>
<keyword evidence="1" id="KW-1133">Transmembrane helix</keyword>
<reference evidence="2 4" key="1">
    <citation type="submission" date="2014-08" db="EMBL/GenBank/DDBJ databases">
        <title>Porphyromonas crevioricanis strain:COT-253_OH1447 Genome sequencing.</title>
        <authorList>
            <person name="Wallis C."/>
            <person name="Deusch O."/>
            <person name="O'Flynn C."/>
            <person name="Davis I."/>
            <person name="Jospin G."/>
            <person name="Darling A.E."/>
            <person name="Coil D.A."/>
            <person name="Alexiev A."/>
            <person name="Horsfall A."/>
            <person name="Kirkwood N."/>
            <person name="Harris S."/>
            <person name="Eisen J.A."/>
        </authorList>
    </citation>
    <scope>NUCLEOTIDE SEQUENCE [LARGE SCALE GENOMIC DNA]</scope>
    <source>
        <strain evidence="4">COT-253 OH1447</strain>
        <strain evidence="2">COT-253_OH1447</strain>
    </source>
</reference>
<gene>
    <name evidence="2" type="ORF">HQ38_03560</name>
    <name evidence="3" type="ORF">NCTC12858_00555</name>
</gene>
<sequence length="79" mass="9287">MTAEATKANFLVRVFRFYVNGFRSMTLGKTLWLIILIKLFIMFAILKLFFFPNYLKGKGDKDDRARYVQQELIDRSAAD</sequence>
<evidence type="ECO:0000313" key="2">
    <source>
        <dbReference type="EMBL" id="KGN95371.1"/>
    </source>
</evidence>
<dbReference type="InterPro" id="IPR027853">
    <property type="entry name" value="DUF4492"/>
</dbReference>
<dbReference type="RefSeq" id="WP_023940734.1">
    <property type="nucleotide sequence ID" value="NZ_FUXH01000020.1"/>
</dbReference>
<protein>
    <submittedName>
        <fullName evidence="2">Membrane protein</fullName>
    </submittedName>
</protein>
<keyword evidence="1" id="KW-0812">Transmembrane</keyword>
<dbReference type="AlphaFoldDB" id="A0A0A2FWL7"/>
<feature type="transmembrane region" description="Helical" evidence="1">
    <location>
        <begin position="31"/>
        <end position="51"/>
    </location>
</feature>
<dbReference type="eggNOG" id="ENOG5032YBB">
    <property type="taxonomic scope" value="Bacteria"/>
</dbReference>
<dbReference type="OrthoDB" id="1122086at2"/>
<dbReference type="EMBL" id="JQJC01000010">
    <property type="protein sequence ID" value="KGN95371.1"/>
    <property type="molecule type" value="Genomic_DNA"/>
</dbReference>
<accession>A0A0A2FWL7</accession>
<organism evidence="2 4">
    <name type="scientific">Porphyromonas crevioricanis</name>
    <dbReference type="NCBI Taxonomy" id="393921"/>
    <lineage>
        <taxon>Bacteria</taxon>
        <taxon>Pseudomonadati</taxon>
        <taxon>Bacteroidota</taxon>
        <taxon>Bacteroidia</taxon>
        <taxon>Bacteroidales</taxon>
        <taxon>Porphyromonadaceae</taxon>
        <taxon>Porphyromonas</taxon>
    </lineage>
</organism>
<dbReference type="KEGG" id="pcre:NCTC12858_00555"/>
<dbReference type="STRING" id="393921.HQ45_05775"/>
<proteinExistence type="predicted"/>
<reference evidence="3 5" key="2">
    <citation type="submission" date="2018-06" db="EMBL/GenBank/DDBJ databases">
        <authorList>
            <consortium name="Pathogen Informatics"/>
            <person name="Doyle S."/>
        </authorList>
    </citation>
    <scope>NUCLEOTIDE SEQUENCE [LARGE SCALE GENOMIC DNA]</scope>
    <source>
        <strain evidence="3 5">NCTC12858</strain>
    </source>
</reference>
<name>A0A0A2FWL7_9PORP</name>
<dbReference type="EMBL" id="LS483447">
    <property type="protein sequence ID" value="SQH72727.1"/>
    <property type="molecule type" value="Genomic_DNA"/>
</dbReference>
<evidence type="ECO:0000256" key="1">
    <source>
        <dbReference type="SAM" id="Phobius"/>
    </source>
</evidence>
<evidence type="ECO:0000313" key="4">
    <source>
        <dbReference type="Proteomes" id="UP000030136"/>
    </source>
</evidence>